<dbReference type="Gene3D" id="3.30.40.10">
    <property type="entry name" value="Zinc/RING finger domain, C3HC4 (zinc finger)"/>
    <property type="match status" value="1"/>
</dbReference>
<comment type="caution">
    <text evidence="9">The sequence shown here is derived from an EMBL/GenBank/DDBJ whole genome shotgun (WGS) entry which is preliminary data.</text>
</comment>
<proteinExistence type="predicted"/>
<dbReference type="PROSITE" id="PS50106">
    <property type="entry name" value="PDZ"/>
    <property type="match status" value="4"/>
</dbReference>
<feature type="region of interest" description="Disordered" evidence="5">
    <location>
        <begin position="62"/>
        <end position="112"/>
    </location>
</feature>
<dbReference type="InterPro" id="IPR001841">
    <property type="entry name" value="Znf_RING"/>
</dbReference>
<dbReference type="Pfam" id="PF02176">
    <property type="entry name" value="zf-TRAF"/>
    <property type="match status" value="1"/>
</dbReference>
<evidence type="ECO:0000256" key="5">
    <source>
        <dbReference type="SAM" id="MobiDB-lite"/>
    </source>
</evidence>
<dbReference type="SMART" id="SM00184">
    <property type="entry name" value="RING"/>
    <property type="match status" value="1"/>
</dbReference>
<dbReference type="PROSITE" id="PS00518">
    <property type="entry name" value="ZF_RING_1"/>
    <property type="match status" value="1"/>
</dbReference>
<dbReference type="CDD" id="cd16637">
    <property type="entry name" value="mRING-HC-C3HC3D_LNX1-like"/>
    <property type="match status" value="1"/>
</dbReference>
<dbReference type="InterPro" id="IPR018957">
    <property type="entry name" value="Znf_C3HC4_RING-type"/>
</dbReference>
<dbReference type="SMART" id="SM00228">
    <property type="entry name" value="PDZ"/>
    <property type="match status" value="4"/>
</dbReference>
<dbReference type="InterPro" id="IPR001293">
    <property type="entry name" value="Znf_TRAF"/>
</dbReference>
<feature type="region of interest" description="Disordered" evidence="5">
    <location>
        <begin position="168"/>
        <end position="224"/>
    </location>
</feature>
<dbReference type="SUPFAM" id="SSF50156">
    <property type="entry name" value="PDZ domain-like"/>
    <property type="match status" value="4"/>
</dbReference>
<dbReference type="Pfam" id="PF00097">
    <property type="entry name" value="zf-C3HC4"/>
    <property type="match status" value="1"/>
</dbReference>
<feature type="domain" description="PDZ" evidence="7">
    <location>
        <begin position="648"/>
        <end position="722"/>
    </location>
</feature>
<feature type="domain" description="PDZ" evidence="7">
    <location>
        <begin position="791"/>
        <end position="878"/>
    </location>
</feature>
<keyword evidence="2 4" id="KW-0863">Zinc-finger</keyword>
<dbReference type="PANTHER" id="PTHR19964:SF84">
    <property type="entry name" value="LIGAND OF NUMB PROTEIN X 2-LIKE ISOFORM X1"/>
    <property type="match status" value="1"/>
</dbReference>
<evidence type="ECO:0000256" key="1">
    <source>
        <dbReference type="ARBA" id="ARBA00022723"/>
    </source>
</evidence>
<dbReference type="Pfam" id="PF00595">
    <property type="entry name" value="PDZ"/>
    <property type="match status" value="4"/>
</dbReference>
<dbReference type="PROSITE" id="PS50145">
    <property type="entry name" value="ZF_TRAF"/>
    <property type="match status" value="1"/>
</dbReference>
<evidence type="ECO:0000313" key="10">
    <source>
        <dbReference type="Proteomes" id="UP001642483"/>
    </source>
</evidence>
<name>A0ABP0G5Y0_CLALP</name>
<feature type="compositionally biased region" description="Polar residues" evidence="5">
    <location>
        <begin position="62"/>
        <end position="81"/>
    </location>
</feature>
<keyword evidence="1 4" id="KW-0479">Metal-binding</keyword>
<evidence type="ECO:0000259" key="6">
    <source>
        <dbReference type="PROSITE" id="PS50089"/>
    </source>
</evidence>
<keyword evidence="3 4" id="KW-0862">Zinc</keyword>
<evidence type="ECO:0000256" key="3">
    <source>
        <dbReference type="ARBA" id="ARBA00022833"/>
    </source>
</evidence>
<evidence type="ECO:0000259" key="7">
    <source>
        <dbReference type="PROSITE" id="PS50106"/>
    </source>
</evidence>
<feature type="compositionally biased region" description="Basic residues" evidence="5">
    <location>
        <begin position="86"/>
        <end position="101"/>
    </location>
</feature>
<feature type="domain" description="RING-type" evidence="6">
    <location>
        <begin position="264"/>
        <end position="302"/>
    </location>
</feature>
<feature type="domain" description="TRAF-type" evidence="8">
    <location>
        <begin position="328"/>
        <end position="377"/>
    </location>
</feature>
<dbReference type="PROSITE" id="PS50089">
    <property type="entry name" value="ZF_RING_2"/>
    <property type="match status" value="1"/>
</dbReference>
<feature type="region of interest" description="Disordered" evidence="5">
    <location>
        <begin position="1"/>
        <end position="32"/>
    </location>
</feature>
<dbReference type="InterPro" id="IPR001478">
    <property type="entry name" value="PDZ"/>
</dbReference>
<dbReference type="InterPro" id="IPR017907">
    <property type="entry name" value="Znf_RING_CS"/>
</dbReference>
<feature type="domain" description="PDZ" evidence="7">
    <location>
        <begin position="404"/>
        <end position="489"/>
    </location>
</feature>
<dbReference type="InterPro" id="IPR036034">
    <property type="entry name" value="PDZ_sf"/>
</dbReference>
<dbReference type="InterPro" id="IPR013083">
    <property type="entry name" value="Znf_RING/FYVE/PHD"/>
</dbReference>
<dbReference type="SUPFAM" id="SSF49599">
    <property type="entry name" value="TRAF domain-like"/>
    <property type="match status" value="1"/>
</dbReference>
<evidence type="ECO:0000256" key="2">
    <source>
        <dbReference type="ARBA" id="ARBA00022771"/>
    </source>
</evidence>
<dbReference type="EMBL" id="CAWYQH010000102">
    <property type="protein sequence ID" value="CAK8686194.1"/>
    <property type="molecule type" value="Genomic_DNA"/>
</dbReference>
<gene>
    <name evidence="9" type="ORF">CVLEPA_LOCUS18151</name>
</gene>
<evidence type="ECO:0000313" key="9">
    <source>
        <dbReference type="EMBL" id="CAK8686194.1"/>
    </source>
</evidence>
<feature type="compositionally biased region" description="Basic and acidic residues" evidence="5">
    <location>
        <begin position="102"/>
        <end position="112"/>
    </location>
</feature>
<dbReference type="Proteomes" id="UP001642483">
    <property type="component" value="Unassembled WGS sequence"/>
</dbReference>
<dbReference type="InterPro" id="IPR051342">
    <property type="entry name" value="PDZ_scaffold"/>
</dbReference>
<feature type="domain" description="PDZ" evidence="7">
    <location>
        <begin position="512"/>
        <end position="595"/>
    </location>
</feature>
<evidence type="ECO:0000259" key="8">
    <source>
        <dbReference type="PROSITE" id="PS50145"/>
    </source>
</evidence>
<keyword evidence="10" id="KW-1185">Reference proteome</keyword>
<dbReference type="SUPFAM" id="SSF57850">
    <property type="entry name" value="RING/U-box"/>
    <property type="match status" value="1"/>
</dbReference>
<accession>A0ABP0G5Y0</accession>
<reference evidence="9 10" key="1">
    <citation type="submission" date="2024-02" db="EMBL/GenBank/DDBJ databases">
        <authorList>
            <person name="Daric V."/>
            <person name="Darras S."/>
        </authorList>
    </citation>
    <scope>NUCLEOTIDE SEQUENCE [LARGE SCALE GENOMIC DNA]</scope>
</reference>
<dbReference type="PANTHER" id="PTHR19964">
    <property type="entry name" value="MULTIPLE PDZ DOMAIN PROTEIN"/>
    <property type="match status" value="1"/>
</dbReference>
<protein>
    <submittedName>
        <fullName evidence="9">Uncharacterized protein</fullName>
    </submittedName>
</protein>
<evidence type="ECO:0000256" key="4">
    <source>
        <dbReference type="PROSITE-ProRule" id="PRU00207"/>
    </source>
</evidence>
<dbReference type="Gene3D" id="2.30.42.10">
    <property type="match status" value="4"/>
</dbReference>
<sequence length="882" mass="97807">MEAADNRGISSSYEDLVGCPDRPMEYQQSASQMSSDIVEVTNISGGGVGFVAVGRPVQRSISENRNNFDNSVSEQRNNDVFTSSKRSSKTKQKREKKKKQEKKSDERMRLDDLQVEIPSYDSSWPSHTRCNSEPLRNFHAVHSDQILLPLPRSSESTDLIDGQRNFSTMNREGRENPTAGNDAGAHSINRRSRRTSDHHSMEPDSTLTSDELPPPSADSSSVNMKHQVSNINAAPYCKRCGQRHRLTENHEYDYTEEVDDDLHCDICLQPFLDPYDTKCGHTFCCVCLKNYIRLKKMCPIDRKDLTTSPADCWQASLVMRKLVDKLQVNCPNEGHCKLTLARSELEAHLKERCPGTMLRCTKAMFGCSYRGPRDEQKEHVKKCKFQHLDGNPVEHNYPDCSKHSVEIFRPEGTAELGLAIVGGVDTPLRNVIVQSIAKYGLVAEDGRILPGDIIIEVNGEDLHNISHVEARTILTRASRLMKFTILREKVSVVPDPYSMEVAPEETYTEKIAISLIKPPSDQLGIKITTCDDGSPGIYILELVEGRVAHACGQLMIGDRILEIAHIDLWDGTPEAAARIIQSSGERVDIIVSRRVSHLPASTIVNPWATDRTIPRKSHQAKQAAMTSRPVNIPLPPIRPPAASFTEKVISIKKSAQESLGIVVAGGVNSARGDLPIFVQDIQPLGVLGKDKRLMRGDLLTQVNGVQLRGLNHDQAISVLKDAAQHCREVLLIAIELNYRGKAEDFALWEELSGVHHQQARRERSGASCWASWTPSWRMWLSVPPRCRITRDVIIKRSPHCGLGFSIIGGRGSSSNDKVPVFVKYVVPNGPAELLGGVRCGDEIAAINGREASSMTHIDVVLALKNTPGSVSLTVMSWPGSVH</sequence>
<organism evidence="9 10">
    <name type="scientific">Clavelina lepadiformis</name>
    <name type="common">Light-bulb sea squirt</name>
    <name type="synonym">Ascidia lepadiformis</name>
    <dbReference type="NCBI Taxonomy" id="159417"/>
    <lineage>
        <taxon>Eukaryota</taxon>
        <taxon>Metazoa</taxon>
        <taxon>Chordata</taxon>
        <taxon>Tunicata</taxon>
        <taxon>Ascidiacea</taxon>
        <taxon>Aplousobranchia</taxon>
        <taxon>Clavelinidae</taxon>
        <taxon>Clavelina</taxon>
    </lineage>
</organism>
<feature type="zinc finger region" description="TRAF-type" evidence="4">
    <location>
        <begin position="328"/>
        <end position="377"/>
    </location>
</feature>